<protein>
    <recommendedName>
        <fullName evidence="3">Lipocalin-like domain-containing protein</fullName>
    </recommendedName>
</protein>
<dbReference type="RefSeq" id="WP_045081235.1">
    <property type="nucleotide sequence ID" value="NZ_JSVU01000008.1"/>
</dbReference>
<reference evidence="1 2" key="1">
    <citation type="submission" date="2014-10" db="EMBL/GenBank/DDBJ databases">
        <title>Genome sequencing of Vitellibacter vladivostokensis KMM 3516.</title>
        <authorList>
            <person name="Thevarajoo S."/>
            <person name="Selvaratnam C."/>
            <person name="Goh K.M."/>
            <person name="Chong C.S."/>
        </authorList>
    </citation>
    <scope>NUCLEOTIDE SEQUENCE [LARGE SCALE GENOMIC DNA]</scope>
    <source>
        <strain evidence="1 2">KMM 3516</strain>
    </source>
</reference>
<keyword evidence="2" id="KW-1185">Reference proteome</keyword>
<name>A0ABR5DGC3_9FLAO</name>
<dbReference type="EMBL" id="JSVU01000008">
    <property type="protein sequence ID" value="KJJ37840.1"/>
    <property type="molecule type" value="Genomic_DNA"/>
</dbReference>
<accession>A0ABR5DGC3</accession>
<proteinExistence type="predicted"/>
<dbReference type="Proteomes" id="UP000033497">
    <property type="component" value="Unassembled WGS sequence"/>
</dbReference>
<organism evidence="1 2">
    <name type="scientific">Aequorivita vladivostokensis</name>
    <dbReference type="NCBI Taxonomy" id="171194"/>
    <lineage>
        <taxon>Bacteria</taxon>
        <taxon>Pseudomonadati</taxon>
        <taxon>Bacteroidota</taxon>
        <taxon>Flavobacteriia</taxon>
        <taxon>Flavobacteriales</taxon>
        <taxon>Flavobacteriaceae</taxon>
        <taxon>Aequorivita</taxon>
    </lineage>
</organism>
<evidence type="ECO:0008006" key="3">
    <source>
        <dbReference type="Google" id="ProtNLM"/>
    </source>
</evidence>
<sequence length="142" mass="16532">MKIRILNLTFILTLIYGISFGQNQASTEFNINHLNGTWKNITEFRSAKLTYAKSHRTEKDYVGLIMEFKADGKVISRHKIKSLRCGNDLRRIPRKGEWYFDRETGILQTNMESQISGGSEIVQSYKILELTNDRLVMKRITE</sequence>
<comment type="caution">
    <text evidence="1">The sequence shown here is derived from an EMBL/GenBank/DDBJ whole genome shotgun (WGS) entry which is preliminary data.</text>
</comment>
<gene>
    <name evidence="1" type="ORF">MB09_12470</name>
</gene>
<evidence type="ECO:0000313" key="1">
    <source>
        <dbReference type="EMBL" id="KJJ37840.1"/>
    </source>
</evidence>
<evidence type="ECO:0000313" key="2">
    <source>
        <dbReference type="Proteomes" id="UP000033497"/>
    </source>
</evidence>